<gene>
    <name evidence="1" type="ORF">FME68_03200</name>
</gene>
<protein>
    <submittedName>
        <fullName evidence="1">Uncharacterized protein</fullName>
    </submittedName>
</protein>
<comment type="caution">
    <text evidence="1">The sequence shown here is derived from an EMBL/GenBank/DDBJ whole genome shotgun (WGS) entry which is preliminary data.</text>
</comment>
<dbReference type="Proteomes" id="UP000432568">
    <property type="component" value="Unassembled WGS sequence"/>
</dbReference>
<organism evidence="1 2">
    <name type="scientific">Corynebacterium aurimucosum</name>
    <dbReference type="NCBI Taxonomy" id="169292"/>
    <lineage>
        <taxon>Bacteria</taxon>
        <taxon>Bacillati</taxon>
        <taxon>Actinomycetota</taxon>
        <taxon>Actinomycetes</taxon>
        <taxon>Mycobacteriales</taxon>
        <taxon>Corynebacteriaceae</taxon>
        <taxon>Corynebacterium</taxon>
    </lineage>
</organism>
<reference evidence="1 2" key="1">
    <citation type="submission" date="2019-07" db="EMBL/GenBank/DDBJ databases">
        <title>Draft genome of C. aurimucosum strain 332.</title>
        <authorList>
            <person name="Pacheco L.G.C."/>
            <person name="Aguiar E.R.G.R."/>
            <person name="Barberis C.M."/>
            <person name="Almuzara M.N."/>
            <person name="Traglia G.M."/>
            <person name="Santos C.S."/>
            <person name="Vay C.A."/>
            <person name="Rocha D.J.P.G."/>
        </authorList>
    </citation>
    <scope>NUCLEOTIDE SEQUENCE [LARGE SCALE GENOMIC DNA]</scope>
    <source>
        <strain evidence="1 2">332</strain>
    </source>
</reference>
<accession>A0A6I3KAT9</accession>
<proteinExistence type="predicted"/>
<evidence type="ECO:0000313" key="1">
    <source>
        <dbReference type="EMBL" id="MTD90902.1"/>
    </source>
</evidence>
<evidence type="ECO:0000313" key="2">
    <source>
        <dbReference type="Proteomes" id="UP000432568"/>
    </source>
</evidence>
<dbReference type="AlphaFoldDB" id="A0A6I3KAT9"/>
<name>A0A6I3KAT9_9CORY</name>
<dbReference type="EMBL" id="VIOG01000003">
    <property type="protein sequence ID" value="MTD90902.1"/>
    <property type="molecule type" value="Genomic_DNA"/>
</dbReference>
<sequence length="122" mass="13522">MKDYFNADTAQKLGAQLGIDGEEYAAWVAPRVEDLEILDRVTVFAQGLREQLGGDYVGVIGGIVDKLGPELAEGEGYFNHAFHLWPVSRFIELYGIDEPEVSLDAIEALTRVFTGEFAVRPF</sequence>